<feature type="compositionally biased region" description="Basic and acidic residues" evidence="10">
    <location>
        <begin position="616"/>
        <end position="630"/>
    </location>
</feature>
<comment type="subunit">
    <text evidence="9">Forms a heterodimer with SLX1.</text>
</comment>
<dbReference type="AlphaFoldDB" id="A0A8K0ST15"/>
<evidence type="ECO:0000256" key="1">
    <source>
        <dbReference type="ARBA" id="ARBA00004123"/>
    </source>
</evidence>
<keyword evidence="6 9" id="KW-0234">DNA repair</keyword>
<feature type="compositionally biased region" description="Basic residues" evidence="10">
    <location>
        <begin position="749"/>
        <end position="762"/>
    </location>
</feature>
<feature type="region of interest" description="Disordered" evidence="10">
    <location>
        <begin position="678"/>
        <end position="781"/>
    </location>
</feature>
<dbReference type="GO" id="GO:0017108">
    <property type="term" value="F:5'-flap endonuclease activity"/>
    <property type="evidence" value="ECO:0007669"/>
    <property type="project" value="InterPro"/>
</dbReference>
<protein>
    <recommendedName>
        <fullName evidence="8 9">Structure-specific endonuclease subunit SLX4</fullName>
    </recommendedName>
</protein>
<dbReference type="GO" id="GO:0006260">
    <property type="term" value="P:DNA replication"/>
    <property type="evidence" value="ECO:0007669"/>
    <property type="project" value="InterPro"/>
</dbReference>
<evidence type="ECO:0000256" key="2">
    <source>
        <dbReference type="ARBA" id="ARBA00006661"/>
    </source>
</evidence>
<dbReference type="GO" id="GO:0006281">
    <property type="term" value="P:DNA repair"/>
    <property type="evidence" value="ECO:0007669"/>
    <property type="project" value="UniProtKB-UniRule"/>
</dbReference>
<keyword evidence="3 9" id="KW-0597">Phosphoprotein</keyword>
<evidence type="ECO:0000256" key="3">
    <source>
        <dbReference type="ARBA" id="ARBA00022553"/>
    </source>
</evidence>
<keyword evidence="5 9" id="KW-0233">DNA recombination</keyword>
<keyword evidence="4 9" id="KW-0227">DNA damage</keyword>
<evidence type="ECO:0000256" key="5">
    <source>
        <dbReference type="ARBA" id="ARBA00023172"/>
    </source>
</evidence>
<dbReference type="HAMAP" id="MF_03110">
    <property type="entry name" value="Endonuc_su_Slx4"/>
    <property type="match status" value="1"/>
</dbReference>
<keyword evidence="12" id="KW-1185">Reference proteome</keyword>
<evidence type="ECO:0000256" key="4">
    <source>
        <dbReference type="ARBA" id="ARBA00022763"/>
    </source>
</evidence>
<name>A0A8K0ST15_9HYPO</name>
<feature type="region of interest" description="Disordered" evidence="10">
    <location>
        <begin position="78"/>
        <end position="113"/>
    </location>
</feature>
<dbReference type="GO" id="GO:0033557">
    <property type="term" value="C:Slx1-Slx4 complex"/>
    <property type="evidence" value="ECO:0007669"/>
    <property type="project" value="UniProtKB-UniRule"/>
</dbReference>
<dbReference type="PROSITE" id="PS00354">
    <property type="entry name" value="HMGI_Y"/>
    <property type="match status" value="1"/>
</dbReference>
<organism evidence="11 12">
    <name type="scientific">Stachybotrys elegans</name>
    <dbReference type="NCBI Taxonomy" id="80388"/>
    <lineage>
        <taxon>Eukaryota</taxon>
        <taxon>Fungi</taxon>
        <taxon>Dikarya</taxon>
        <taxon>Ascomycota</taxon>
        <taxon>Pezizomycotina</taxon>
        <taxon>Sordariomycetes</taxon>
        <taxon>Hypocreomycetidae</taxon>
        <taxon>Hypocreales</taxon>
        <taxon>Stachybotryaceae</taxon>
        <taxon>Stachybotrys</taxon>
    </lineage>
</organism>
<comment type="subcellular location">
    <subcellularLocation>
        <location evidence="1 9">Nucleus</location>
    </subcellularLocation>
</comment>
<sequence>MRPGLAVAALRKLSTQVFRHEAAFLQCKYTASGRTSATMALPEIIQSSPLGIAPRDVFSIESSSPGLPCVDDIVSRTTAGGAKGSAGVGNTENNSETRSPSGPRFIQNHGEDGSRNIVLQNTAADGEEPSVLIVERSSKLKSKARKPKKEKAAPKKPKAPTKKATQAAESADTTKEPVPKKTRVRKKARSKTVGDGKDDEKLAVAEASDAGQEMDATSKHFARDIETPDKKAEKTPIEPLGLEFAMPRRLDWTPPTAKAPIVIDTSSQAEELRSPGQDASRQHSFGDLLSAYGCAEHAQLSGDKPDDASAQSVLKKRKLVELVTVKQAGDNSGQTILEKPAIKKKAVRKKPQTITALATAAYKVTTPPEADGPSASLLDYFPPAANDDDGSTATKKPNAKPRKRTAKASKKKPEPPKPILLSPTTALRQVANQDYVFGTSSQLAREQSPSILRDIQAAIKASNEINTTMFDDLPNSDAVEIAESRPKLWGAGARDAEGDLLDLEIIDLVDQSPQLPPQRSEPDPFGYFGKEEGSVAGGLHNANASREGDDSSLILSDVLLPPPRFLSRRALETATSPVILPQADLGKPDVPAAAPGEALDTIQHGEVGPAAQAHSHAPDTHDEAPPRPDYDLYTDAQLSREVTKFGFKPVKRRNAMSALLDQCWQSMARAGSRGGAAAATFSTSTPAAKARVAGLPRDQSAVNRTEPVFSDGSDIEIQEPPPSAQPPPASPKRPRGRPRKDATSPSSTKPKKAAATKKKKAASPRTPPKAGRAKSPRKSPVVVVEIPDSASDDGFSSDSSLSSVDEIFSSPNGVDVSISTTEGSELPLNAMAIDQSQEALMACITKAVTSAPRSTDTSNPSWHEKMLLYDPIVLEDLTAWLNSGQLTLVGYDGEVSPGEVKQWCESKSICCLWRVNLRGKERKRF</sequence>
<dbReference type="InterPro" id="IPR000637">
    <property type="entry name" value="HMGI/Y_DNA-bd_CS"/>
</dbReference>
<keyword evidence="7 9" id="KW-0539">Nucleus</keyword>
<dbReference type="EMBL" id="JAGPNK010000009">
    <property type="protein sequence ID" value="KAH7313437.1"/>
    <property type="molecule type" value="Genomic_DNA"/>
</dbReference>
<dbReference type="InterPro" id="IPR018574">
    <property type="entry name" value="Structure-sp_endonuc_su_Slx4"/>
</dbReference>
<feature type="region of interest" description="Disordered" evidence="10">
    <location>
        <begin position="608"/>
        <end position="631"/>
    </location>
</feature>
<dbReference type="InterPro" id="IPR027784">
    <property type="entry name" value="Slx4_ascomycetes"/>
</dbReference>
<dbReference type="Pfam" id="PF09494">
    <property type="entry name" value="Slx4"/>
    <property type="match status" value="1"/>
</dbReference>
<gene>
    <name evidence="9" type="primary">SLX4</name>
    <name evidence="11" type="ORF">B0I35DRAFT_435180</name>
</gene>
<feature type="compositionally biased region" description="Polar residues" evidence="10">
    <location>
        <begin position="88"/>
        <end position="100"/>
    </location>
</feature>
<reference evidence="11" key="1">
    <citation type="journal article" date="2021" name="Nat. Commun.">
        <title>Genetic determinants of endophytism in the Arabidopsis root mycobiome.</title>
        <authorList>
            <person name="Mesny F."/>
            <person name="Miyauchi S."/>
            <person name="Thiergart T."/>
            <person name="Pickel B."/>
            <person name="Atanasova L."/>
            <person name="Karlsson M."/>
            <person name="Huettel B."/>
            <person name="Barry K.W."/>
            <person name="Haridas S."/>
            <person name="Chen C."/>
            <person name="Bauer D."/>
            <person name="Andreopoulos W."/>
            <person name="Pangilinan J."/>
            <person name="LaButti K."/>
            <person name="Riley R."/>
            <person name="Lipzen A."/>
            <person name="Clum A."/>
            <person name="Drula E."/>
            <person name="Henrissat B."/>
            <person name="Kohler A."/>
            <person name="Grigoriev I.V."/>
            <person name="Martin F.M."/>
            <person name="Hacquard S."/>
        </authorList>
    </citation>
    <scope>NUCLEOTIDE SEQUENCE</scope>
    <source>
        <strain evidence="11">MPI-CAGE-CH-0235</strain>
    </source>
</reference>
<feature type="compositionally biased region" description="Basic residues" evidence="10">
    <location>
        <begin position="397"/>
        <end position="410"/>
    </location>
</feature>
<dbReference type="GO" id="GO:0006310">
    <property type="term" value="P:DNA recombination"/>
    <property type="evidence" value="ECO:0007669"/>
    <property type="project" value="UniProtKB-UniRule"/>
</dbReference>
<comment type="caution">
    <text evidence="11">The sequence shown here is derived from an EMBL/GenBank/DDBJ whole genome shotgun (WGS) entry which is preliminary data.</text>
</comment>
<feature type="region of interest" description="Disordered" evidence="10">
    <location>
        <begin position="128"/>
        <end position="201"/>
    </location>
</feature>
<evidence type="ECO:0000313" key="12">
    <source>
        <dbReference type="Proteomes" id="UP000813444"/>
    </source>
</evidence>
<evidence type="ECO:0000256" key="7">
    <source>
        <dbReference type="ARBA" id="ARBA00023242"/>
    </source>
</evidence>
<dbReference type="Proteomes" id="UP000813444">
    <property type="component" value="Unassembled WGS sequence"/>
</dbReference>
<feature type="compositionally biased region" description="Basic residues" evidence="10">
    <location>
        <begin position="139"/>
        <end position="161"/>
    </location>
</feature>
<evidence type="ECO:0000313" key="11">
    <source>
        <dbReference type="EMBL" id="KAH7313437.1"/>
    </source>
</evidence>
<comment type="similarity">
    <text evidence="2 9">Belongs to the SLX4 family.</text>
</comment>
<comment type="PTM">
    <text evidence="9">Phosphorylated in response to DNA damage.</text>
</comment>
<dbReference type="CDD" id="cd22999">
    <property type="entry name" value="SAP_SLX4"/>
    <property type="match status" value="1"/>
</dbReference>
<dbReference type="GO" id="GO:0006355">
    <property type="term" value="P:regulation of DNA-templated transcription"/>
    <property type="evidence" value="ECO:0007669"/>
    <property type="project" value="InterPro"/>
</dbReference>
<evidence type="ECO:0000256" key="9">
    <source>
        <dbReference type="HAMAP-Rule" id="MF_03110"/>
    </source>
</evidence>
<evidence type="ECO:0000256" key="6">
    <source>
        <dbReference type="ARBA" id="ARBA00023204"/>
    </source>
</evidence>
<dbReference type="OrthoDB" id="5349119at2759"/>
<comment type="function">
    <text evidence="9">Regulatory subunit of the SLX1-SLX4 structure-specific endonuclease that resolves DNA secondary structures generated during DNA repair and recombination. Has endonuclease activity towards branched DNA substrates, introducing single-strand cuts in duplex DNA close to junctions with ss-DNA.</text>
</comment>
<proteinExistence type="inferred from homology"/>
<feature type="region of interest" description="Disordered" evidence="10">
    <location>
        <begin position="365"/>
        <end position="423"/>
    </location>
</feature>
<feature type="compositionally biased region" description="Basic and acidic residues" evidence="10">
    <location>
        <begin position="192"/>
        <end position="201"/>
    </location>
</feature>
<evidence type="ECO:0000256" key="10">
    <source>
        <dbReference type="SAM" id="MobiDB-lite"/>
    </source>
</evidence>
<evidence type="ECO:0000256" key="8">
    <source>
        <dbReference type="ARBA" id="ARBA00029496"/>
    </source>
</evidence>
<feature type="compositionally biased region" description="Low complexity" evidence="10">
    <location>
        <begin position="678"/>
        <end position="690"/>
    </location>
</feature>
<feature type="compositionally biased region" description="Pro residues" evidence="10">
    <location>
        <begin position="719"/>
        <end position="731"/>
    </location>
</feature>
<accession>A0A8K0ST15</accession>
<feature type="compositionally biased region" description="Basic residues" evidence="10">
    <location>
        <begin position="180"/>
        <end position="190"/>
    </location>
</feature>